<organism evidence="2 3">
    <name type="scientific">Trachymyrmex cornetzi</name>
    <dbReference type="NCBI Taxonomy" id="471704"/>
    <lineage>
        <taxon>Eukaryota</taxon>
        <taxon>Metazoa</taxon>
        <taxon>Ecdysozoa</taxon>
        <taxon>Arthropoda</taxon>
        <taxon>Hexapoda</taxon>
        <taxon>Insecta</taxon>
        <taxon>Pterygota</taxon>
        <taxon>Neoptera</taxon>
        <taxon>Endopterygota</taxon>
        <taxon>Hymenoptera</taxon>
        <taxon>Apocrita</taxon>
        <taxon>Aculeata</taxon>
        <taxon>Formicoidea</taxon>
        <taxon>Formicidae</taxon>
        <taxon>Myrmicinae</taxon>
        <taxon>Trachymyrmex</taxon>
    </lineage>
</organism>
<dbReference type="Proteomes" id="UP000078492">
    <property type="component" value="Unassembled WGS sequence"/>
</dbReference>
<reference evidence="2 3" key="1">
    <citation type="submission" date="2015-09" db="EMBL/GenBank/DDBJ databases">
        <title>Trachymyrmex cornetzi WGS genome.</title>
        <authorList>
            <person name="Nygaard S."/>
            <person name="Hu H."/>
            <person name="Boomsma J."/>
            <person name="Zhang G."/>
        </authorList>
    </citation>
    <scope>NUCLEOTIDE SEQUENCE [LARGE SCALE GENOMIC DNA]</scope>
    <source>
        <strain evidence="2">Tcor2-1</strain>
        <tissue evidence="2">Whole body</tissue>
    </source>
</reference>
<accession>A0A195DY82</accession>
<dbReference type="AlphaFoldDB" id="A0A195DY82"/>
<dbReference type="EMBL" id="KQ980066">
    <property type="protein sequence ID" value="KYN17870.1"/>
    <property type="molecule type" value="Genomic_DNA"/>
</dbReference>
<keyword evidence="1" id="KW-1133">Transmembrane helix</keyword>
<protein>
    <submittedName>
        <fullName evidence="2">Uncharacterized protein</fullName>
    </submittedName>
</protein>
<evidence type="ECO:0000313" key="3">
    <source>
        <dbReference type="Proteomes" id="UP000078492"/>
    </source>
</evidence>
<feature type="transmembrane region" description="Helical" evidence="1">
    <location>
        <begin position="42"/>
        <end position="65"/>
    </location>
</feature>
<proteinExistence type="predicted"/>
<feature type="transmembrane region" description="Helical" evidence="1">
    <location>
        <begin position="12"/>
        <end position="30"/>
    </location>
</feature>
<evidence type="ECO:0000313" key="2">
    <source>
        <dbReference type="EMBL" id="KYN17870.1"/>
    </source>
</evidence>
<evidence type="ECO:0000256" key="1">
    <source>
        <dbReference type="SAM" id="Phobius"/>
    </source>
</evidence>
<keyword evidence="1" id="KW-0812">Transmembrane</keyword>
<sequence length="116" mass="14317">MFEYPFGQPRPFLSCLYTLTTWSFSTYYFYYEFYIVNWENKVLNWIRIIIMITTITLILVSYFHFKKLKMCLRKLSEVDDTLEALGAPKEYQRLRNWIIRIIIGWIVYIFFYMALK</sequence>
<keyword evidence="3" id="KW-1185">Reference proteome</keyword>
<feature type="transmembrane region" description="Helical" evidence="1">
    <location>
        <begin position="97"/>
        <end position="115"/>
    </location>
</feature>
<keyword evidence="1" id="KW-0472">Membrane</keyword>
<name>A0A195DY82_9HYME</name>
<gene>
    <name evidence="2" type="ORF">ALC57_09752</name>
</gene>